<evidence type="ECO:0000256" key="8">
    <source>
        <dbReference type="ARBA" id="ARBA00048552"/>
    </source>
</evidence>
<dbReference type="GO" id="GO:0003899">
    <property type="term" value="F:DNA-directed RNA polymerase activity"/>
    <property type="evidence" value="ECO:0007669"/>
    <property type="project" value="UniProtKB-EC"/>
</dbReference>
<dbReference type="Gene3D" id="1.10.287.280">
    <property type="match status" value="1"/>
</dbReference>
<dbReference type="InterPro" id="IPR037159">
    <property type="entry name" value="RNA_POL_N_sf"/>
</dbReference>
<comment type="catalytic activity">
    <reaction evidence="8 9">
        <text>RNA(n) + a ribonucleoside 5'-triphosphate = RNA(n+1) + diphosphate</text>
        <dbReference type="Rhea" id="RHEA:21248"/>
        <dbReference type="Rhea" id="RHEA-COMP:14527"/>
        <dbReference type="Rhea" id="RHEA-COMP:17342"/>
        <dbReference type="ChEBI" id="CHEBI:33019"/>
        <dbReference type="ChEBI" id="CHEBI:61557"/>
        <dbReference type="ChEBI" id="CHEBI:140395"/>
        <dbReference type="EC" id="2.7.7.6"/>
    </reaction>
</comment>
<dbReference type="PANTHER" id="PTHR10102">
    <property type="entry name" value="DNA-DIRECTED RNA POLYMERASE, MITOCHONDRIAL"/>
    <property type="match status" value="1"/>
</dbReference>
<keyword evidence="5 9" id="KW-0548">Nucleotidyltransferase</keyword>
<accession>A0A915BIX9</accession>
<dbReference type="GO" id="GO:0006390">
    <property type="term" value="P:mitochondrial transcription"/>
    <property type="evidence" value="ECO:0007669"/>
    <property type="project" value="TreeGrafter"/>
</dbReference>
<evidence type="ECO:0000256" key="3">
    <source>
        <dbReference type="ARBA" id="ARBA00022478"/>
    </source>
</evidence>
<dbReference type="SUPFAM" id="SSF56672">
    <property type="entry name" value="DNA/RNA polymerases"/>
    <property type="match status" value="1"/>
</dbReference>
<dbReference type="GO" id="GO:0034245">
    <property type="term" value="C:mitochondrial DNA-directed RNA polymerase complex"/>
    <property type="evidence" value="ECO:0007669"/>
    <property type="project" value="TreeGrafter"/>
</dbReference>
<proteinExistence type="inferred from homology"/>
<dbReference type="PANTHER" id="PTHR10102:SF0">
    <property type="entry name" value="DNA-DIRECTED RNA POLYMERASE, MITOCHONDRIAL"/>
    <property type="match status" value="1"/>
</dbReference>
<keyword evidence="11" id="KW-1185">Reference proteome</keyword>
<dbReference type="Proteomes" id="UP000887569">
    <property type="component" value="Unplaced"/>
</dbReference>
<evidence type="ECO:0000256" key="7">
    <source>
        <dbReference type="ARBA" id="ARBA00023163"/>
    </source>
</evidence>
<dbReference type="InterPro" id="IPR002092">
    <property type="entry name" value="DNA-dir_Rpol_phage-type"/>
</dbReference>
<organism evidence="11 12">
    <name type="scientific">Parascaris univalens</name>
    <name type="common">Nematode worm</name>
    <dbReference type="NCBI Taxonomy" id="6257"/>
    <lineage>
        <taxon>Eukaryota</taxon>
        <taxon>Metazoa</taxon>
        <taxon>Ecdysozoa</taxon>
        <taxon>Nematoda</taxon>
        <taxon>Chromadorea</taxon>
        <taxon>Rhabditida</taxon>
        <taxon>Spirurina</taxon>
        <taxon>Ascaridomorpha</taxon>
        <taxon>Ascaridoidea</taxon>
        <taxon>Ascarididae</taxon>
        <taxon>Parascaris</taxon>
    </lineage>
</organism>
<feature type="domain" description="DNA-directed RNA polymerase N-terminal" evidence="10">
    <location>
        <begin position="308"/>
        <end position="626"/>
    </location>
</feature>
<dbReference type="SMART" id="SM01311">
    <property type="entry name" value="RPOL_N"/>
    <property type="match status" value="1"/>
</dbReference>
<dbReference type="PROSITE" id="PS00489">
    <property type="entry name" value="RNA_POL_PHAGE_2"/>
    <property type="match status" value="1"/>
</dbReference>
<keyword evidence="6" id="KW-0809">Transit peptide</keyword>
<dbReference type="InterPro" id="IPR043502">
    <property type="entry name" value="DNA/RNA_pol_sf"/>
</dbReference>
<protein>
    <recommendedName>
        <fullName evidence="2 9">DNA-directed RNA polymerase</fullName>
        <ecNumber evidence="2 9">2.7.7.6</ecNumber>
    </recommendedName>
</protein>
<dbReference type="PROSITE" id="PS00900">
    <property type="entry name" value="RNA_POL_PHAGE_1"/>
    <property type="match status" value="1"/>
</dbReference>
<dbReference type="Pfam" id="PF14700">
    <property type="entry name" value="RPOL_N"/>
    <property type="match status" value="1"/>
</dbReference>
<comment type="function">
    <text evidence="9">DNA-dependent RNA polymerase catalyzes the transcription of DNA into RNA using the four ribonucleoside triphosphates as substrates.</text>
</comment>
<evidence type="ECO:0000256" key="9">
    <source>
        <dbReference type="RuleBase" id="RU003805"/>
    </source>
</evidence>
<dbReference type="Gene3D" id="1.10.1320.10">
    <property type="entry name" value="DNA-directed RNA polymerase, N-terminal domain"/>
    <property type="match status" value="1"/>
</dbReference>
<evidence type="ECO:0000256" key="6">
    <source>
        <dbReference type="ARBA" id="ARBA00022946"/>
    </source>
</evidence>
<reference evidence="12" key="1">
    <citation type="submission" date="2022-11" db="UniProtKB">
        <authorList>
            <consortium name="WormBaseParasite"/>
        </authorList>
    </citation>
    <scope>IDENTIFICATION</scope>
</reference>
<name>A0A915BIX9_PARUN</name>
<evidence type="ECO:0000313" key="11">
    <source>
        <dbReference type="Proteomes" id="UP000887569"/>
    </source>
</evidence>
<dbReference type="EC" id="2.7.7.6" evidence="2 9"/>
<dbReference type="Pfam" id="PF00940">
    <property type="entry name" value="RNA_pol"/>
    <property type="match status" value="1"/>
</dbReference>
<dbReference type="FunFam" id="1.10.287.280:FF:000001">
    <property type="entry name" value="DNA-directed RNA polymerase"/>
    <property type="match status" value="1"/>
</dbReference>
<dbReference type="Gene3D" id="1.10.150.20">
    <property type="entry name" value="5' to 3' exonuclease, C-terminal subdomain"/>
    <property type="match status" value="1"/>
</dbReference>
<evidence type="ECO:0000259" key="10">
    <source>
        <dbReference type="SMART" id="SM01311"/>
    </source>
</evidence>
<evidence type="ECO:0000313" key="12">
    <source>
        <dbReference type="WBParaSite" id="PgR042_g073_t06"/>
    </source>
</evidence>
<keyword evidence="3 9" id="KW-0240">DNA-directed RNA polymerase</keyword>
<keyword evidence="4 9" id="KW-0808">Transferase</keyword>
<dbReference type="AlphaFoldDB" id="A0A915BIX9"/>
<dbReference type="InterPro" id="IPR046950">
    <property type="entry name" value="DNA-dir_Rpol_C_phage-type"/>
</dbReference>
<evidence type="ECO:0000256" key="5">
    <source>
        <dbReference type="ARBA" id="ARBA00022695"/>
    </source>
</evidence>
<dbReference type="WBParaSite" id="PgR042_g073_t06">
    <property type="protein sequence ID" value="PgR042_g073_t06"/>
    <property type="gene ID" value="PgR042_g073"/>
</dbReference>
<evidence type="ECO:0000256" key="4">
    <source>
        <dbReference type="ARBA" id="ARBA00022679"/>
    </source>
</evidence>
<dbReference type="InterPro" id="IPR029262">
    <property type="entry name" value="RPOL_N"/>
</dbReference>
<dbReference type="GO" id="GO:0001018">
    <property type="term" value="F:mitochondrial promoter sequence-specific DNA binding"/>
    <property type="evidence" value="ECO:0007669"/>
    <property type="project" value="TreeGrafter"/>
</dbReference>
<evidence type="ECO:0000256" key="1">
    <source>
        <dbReference type="ARBA" id="ARBA00009493"/>
    </source>
</evidence>
<evidence type="ECO:0000256" key="2">
    <source>
        <dbReference type="ARBA" id="ARBA00012418"/>
    </source>
</evidence>
<comment type="similarity">
    <text evidence="1 9">Belongs to the phage and mitochondrial RNA polymerase family.</text>
</comment>
<sequence>LNHMKEVLLASALRFRYIPIRLLWRRFLADRALSIANIESTASIPDITDKFLSKRKRTKSSIATRWEAETVDELANELKYRRFKFATNMNEKSAQSQLIRYAVNEDFASLVAFVMQFVDAVARNSTQYRGDDEFFAVSLLLSARGMRTHNSIDIQHADSAEALSLFYTLSALLEKMPVLGGDTRAAWIILLDSMEKWIEMRSIDERSSDIDRILISLQRKIARNVRGWLPKENRLLFSDDNWNIVTRRLMEMRGKSNETDQVMREDYGYNKNLRLVDALRFEASEREYLGSPFSSLRITKDEYMKNLMEQLLLESTHCLRVRNFCRISEKVTAEKLIEEWGWKEAMQRTLAKHLQQLRQFPLKGYMSVLDVSEVSSLMLTSILAICGLGQQMVAYSYFEYALAVPILEVLHRKFIEKITHNRQQLCEELFSEYIRYFLEPSLSRRFTLREWWMRCCRTVRIDPTLQLPFHDFHAEIRRQLGSFLLNVLMESCTFPLPSKDHSSNMKDRRAQAFRIRNVVIEEENVMVEEEKMSLCKMVAINARMLDLFDEHQFEWLLFPSDNLPMKIPPRPWIDCGDGGPLYTKPSDVFRNLPDYPRMIISDEVRRRIHSRSQARPVFDALNDLGATPWRINSAMLDILIEVFKMTSDLTKGDMLHRLAIPLRSDTIKIPDFVATFGEKVRVDEIPSDKWREYSKNKYEAIKKRNELNSLWYWLMYRLVMAEHFRNDVLFFAHNMDFRGRVYPISPYLSHMGDDISRSLLRFAEGKQLGDDGFRWLKLHCINLTGHLKRESIENRLAFFEKILPKILDSANNPLNGDRWWMRSDEPWQTLAACIEIRDALRSGNPSTFVSHLPIHQDGSCNGLQHYAALGRDRQGGSEVNLLPSKLPADVYSSVAKRVEEKRLEDEKSDDPDVKELAVALRAALPYPVPRKVIKQTVMTTVYGVTMYGATQQIKRQLKALEIESDELGKFASYLAQKTFASLHDAFTSSMQLKVWFRQCAKAIVHLMYPVEWETPLGLPVMQPYLKLKKKHNKLCLHPVMIKQVNAFPPNFVHSLDSTHMMLTTLHCRRLGITFAAVHDCYWTHACHVDRMNELCRDQFILLHKQPIVQQCGKFFIEKYLPPRRRKAMEATELAHFESVFKPSMKTGLLDIEDVRKSVYFFS</sequence>
<keyword evidence="7 9" id="KW-0804">Transcription</keyword>